<dbReference type="Gene3D" id="3.40.50.1220">
    <property type="entry name" value="TPP-binding domain"/>
    <property type="match status" value="1"/>
</dbReference>
<dbReference type="EMBL" id="JAUSQW010000001">
    <property type="protein sequence ID" value="MDP9800753.1"/>
    <property type="molecule type" value="Genomic_DNA"/>
</dbReference>
<feature type="domain" description="Electron transfer flavoprotein alpha/beta-subunit N-terminal" evidence="6">
    <location>
        <begin position="18"/>
        <end position="131"/>
    </location>
</feature>
<evidence type="ECO:0000256" key="2">
    <source>
        <dbReference type="ARBA" id="ARBA00005817"/>
    </source>
</evidence>
<reference evidence="7 8" key="1">
    <citation type="submission" date="2023-07" db="EMBL/GenBank/DDBJ databases">
        <title>Sequencing the genomes of 1000 actinobacteria strains.</title>
        <authorList>
            <person name="Klenk H.-P."/>
        </authorList>
    </citation>
    <scope>NUCLEOTIDE SEQUENCE [LARGE SCALE GENOMIC DNA]</scope>
    <source>
        <strain evidence="7 8">DSM 102162</strain>
    </source>
</reference>
<dbReference type="PANTHER" id="PTHR43153:SF1">
    <property type="entry name" value="ELECTRON TRANSFER FLAVOPROTEIN SUBUNIT ALPHA, MITOCHONDRIAL"/>
    <property type="match status" value="1"/>
</dbReference>
<dbReference type="InterPro" id="IPR014731">
    <property type="entry name" value="ETF_asu_C"/>
</dbReference>
<evidence type="ECO:0000256" key="4">
    <source>
        <dbReference type="ARBA" id="ARBA00025649"/>
    </source>
</evidence>
<dbReference type="InterPro" id="IPR029035">
    <property type="entry name" value="DHS-like_NAD/FAD-binding_dom"/>
</dbReference>
<comment type="cofactor">
    <cofactor evidence="1">
        <name>FAD</name>
        <dbReference type="ChEBI" id="CHEBI:57692"/>
    </cofactor>
</comment>
<dbReference type="PIRSF" id="PIRSF000089">
    <property type="entry name" value="Electra_flavoP_a"/>
    <property type="match status" value="1"/>
</dbReference>
<keyword evidence="8" id="KW-1185">Reference proteome</keyword>
<dbReference type="PANTHER" id="PTHR43153">
    <property type="entry name" value="ELECTRON TRANSFER FLAVOPROTEIN ALPHA"/>
    <property type="match status" value="1"/>
</dbReference>
<evidence type="ECO:0000256" key="1">
    <source>
        <dbReference type="ARBA" id="ARBA00001974"/>
    </source>
</evidence>
<dbReference type="InterPro" id="IPR001308">
    <property type="entry name" value="ETF_a/FixB"/>
</dbReference>
<dbReference type="Pfam" id="PF00766">
    <property type="entry name" value="ETF_alpha"/>
    <property type="match status" value="1"/>
</dbReference>
<dbReference type="SUPFAM" id="SSF52467">
    <property type="entry name" value="DHS-like NAD/FAD-binding domain"/>
    <property type="match status" value="1"/>
</dbReference>
<gene>
    <name evidence="7" type="ORF">J2S49_000829</name>
</gene>
<proteinExistence type="inferred from homology"/>
<dbReference type="Proteomes" id="UP001235966">
    <property type="component" value="Unassembled WGS sequence"/>
</dbReference>
<feature type="domain" description="Electron transfer flavoprotein alpha subunit C-terminal" evidence="5">
    <location>
        <begin position="169"/>
        <end position="248"/>
    </location>
</feature>
<protein>
    <submittedName>
        <fullName evidence="7">Electron transfer flavoprotein alpha subunit</fullName>
    </submittedName>
</protein>
<sequence>MAKNWIISTDAQIGALVELAHAHGGTTTVVLLGTAPISGVDEVIAIDPAGKPVEAFAPVVAELVAAGDGDLVLAPNRPAERVLAGAVAARLDAPLLLGLKAVSATGATLSRFGGITTEEVTLAGPAVAVLDGGGEVAGEAVAPTSAAGDGAYAVSVEGEEVSATEAVNLGAAKRIVAAGRGFAAEEDLQLARDLAAALGGALAASRPLAEGAGWMPHDSYIGVTGQHVSPELYVAAGISGQLQHTAGMVDSGCVVAINKDENAPIFELADYGIVGDLYEVLPALTAALK</sequence>
<comment type="function">
    <text evidence="4">The electron transfer flavoprotein serves as a specific electron acceptor for other dehydrogenases. It transfers the electrons to the main respiratory chain via ETF-ubiquinone oxidoreductase (ETF dehydrogenase).</text>
</comment>
<dbReference type="RefSeq" id="WP_307014374.1">
    <property type="nucleotide sequence ID" value="NZ_JAUSQW010000001.1"/>
</dbReference>
<evidence type="ECO:0000259" key="5">
    <source>
        <dbReference type="Pfam" id="PF00766"/>
    </source>
</evidence>
<dbReference type="SUPFAM" id="SSF52402">
    <property type="entry name" value="Adenine nucleotide alpha hydrolases-like"/>
    <property type="match status" value="1"/>
</dbReference>
<comment type="similarity">
    <text evidence="2">Belongs to the ETF alpha-subunit/FixB family.</text>
</comment>
<evidence type="ECO:0000313" key="7">
    <source>
        <dbReference type="EMBL" id="MDP9800753.1"/>
    </source>
</evidence>
<evidence type="ECO:0000313" key="8">
    <source>
        <dbReference type="Proteomes" id="UP001235966"/>
    </source>
</evidence>
<dbReference type="Pfam" id="PF01012">
    <property type="entry name" value="ETF"/>
    <property type="match status" value="1"/>
</dbReference>
<evidence type="ECO:0000256" key="3">
    <source>
        <dbReference type="ARBA" id="ARBA00011355"/>
    </source>
</evidence>
<dbReference type="Gene3D" id="3.40.50.620">
    <property type="entry name" value="HUPs"/>
    <property type="match status" value="1"/>
</dbReference>
<dbReference type="InterPro" id="IPR014729">
    <property type="entry name" value="Rossmann-like_a/b/a_fold"/>
</dbReference>
<organism evidence="7 8">
    <name type="scientific">Arcanobacterium wilhelmae</name>
    <dbReference type="NCBI Taxonomy" id="1803177"/>
    <lineage>
        <taxon>Bacteria</taxon>
        <taxon>Bacillati</taxon>
        <taxon>Actinomycetota</taxon>
        <taxon>Actinomycetes</taxon>
        <taxon>Actinomycetales</taxon>
        <taxon>Actinomycetaceae</taxon>
        <taxon>Arcanobacterium</taxon>
    </lineage>
</organism>
<name>A0ABT9NAK5_9ACTO</name>
<accession>A0ABT9NAK5</accession>
<comment type="subunit">
    <text evidence="3">Heterodimer of an alpha and a beta subunit.</text>
</comment>
<evidence type="ECO:0000259" key="6">
    <source>
        <dbReference type="Pfam" id="PF01012"/>
    </source>
</evidence>
<comment type="caution">
    <text evidence="7">The sequence shown here is derived from an EMBL/GenBank/DDBJ whole genome shotgun (WGS) entry which is preliminary data.</text>
</comment>
<dbReference type="InterPro" id="IPR014730">
    <property type="entry name" value="ETF_a/b_N"/>
</dbReference>